<name>A0A2P2QRA4_RHIMU</name>
<dbReference type="AlphaFoldDB" id="A0A2P2QRA4"/>
<dbReference type="EMBL" id="GGEC01089058">
    <property type="protein sequence ID" value="MBX69542.1"/>
    <property type="molecule type" value="Transcribed_RNA"/>
</dbReference>
<accession>A0A2P2QRA4</accession>
<evidence type="ECO:0000313" key="1">
    <source>
        <dbReference type="EMBL" id="MBX69542.1"/>
    </source>
</evidence>
<organism evidence="1">
    <name type="scientific">Rhizophora mucronata</name>
    <name type="common">Asiatic mangrove</name>
    <dbReference type="NCBI Taxonomy" id="61149"/>
    <lineage>
        <taxon>Eukaryota</taxon>
        <taxon>Viridiplantae</taxon>
        <taxon>Streptophyta</taxon>
        <taxon>Embryophyta</taxon>
        <taxon>Tracheophyta</taxon>
        <taxon>Spermatophyta</taxon>
        <taxon>Magnoliopsida</taxon>
        <taxon>eudicotyledons</taxon>
        <taxon>Gunneridae</taxon>
        <taxon>Pentapetalae</taxon>
        <taxon>rosids</taxon>
        <taxon>fabids</taxon>
        <taxon>Malpighiales</taxon>
        <taxon>Rhizophoraceae</taxon>
        <taxon>Rhizophora</taxon>
    </lineage>
</organism>
<proteinExistence type="predicted"/>
<reference evidence="1" key="1">
    <citation type="submission" date="2018-02" db="EMBL/GenBank/DDBJ databases">
        <title>Rhizophora mucronata_Transcriptome.</title>
        <authorList>
            <person name="Meera S.P."/>
            <person name="Sreeshan A."/>
            <person name="Augustine A."/>
        </authorList>
    </citation>
    <scope>NUCLEOTIDE SEQUENCE</scope>
    <source>
        <tissue evidence="1">Leaf</tissue>
    </source>
</reference>
<sequence length="27" mass="3223">MFHCNRIDDIKSSKSNYFAHLKPTGRR</sequence>
<protein>
    <submittedName>
        <fullName evidence="1">Uncharacterized protein</fullName>
    </submittedName>
</protein>